<keyword evidence="3" id="KW-1185">Reference proteome</keyword>
<feature type="region of interest" description="Disordered" evidence="1">
    <location>
        <begin position="103"/>
        <end position="125"/>
    </location>
</feature>
<dbReference type="FunFam" id="3.40.50.300:FF:000867">
    <property type="entry name" value="Caspase recruitment domain family member 10"/>
    <property type="match status" value="1"/>
</dbReference>
<dbReference type="AlphaFoldDB" id="A0A8C5IV71"/>
<proteinExistence type="predicted"/>
<evidence type="ECO:0000313" key="3">
    <source>
        <dbReference type="Proteomes" id="UP000694408"/>
    </source>
</evidence>
<dbReference type="Proteomes" id="UP000694408">
    <property type="component" value="Unplaced"/>
</dbReference>
<dbReference type="Gene3D" id="3.40.50.300">
    <property type="entry name" value="P-loop containing nucleotide triphosphate hydrolases"/>
    <property type="match status" value="1"/>
</dbReference>
<name>A0A8C5IV71_JUNHY</name>
<dbReference type="GO" id="GO:0005737">
    <property type="term" value="C:cytoplasm"/>
    <property type="evidence" value="ECO:0007669"/>
    <property type="project" value="TreeGrafter"/>
</dbReference>
<dbReference type="InterPro" id="IPR027417">
    <property type="entry name" value="P-loop_NTPase"/>
</dbReference>
<reference evidence="2" key="2">
    <citation type="submission" date="2025-09" db="UniProtKB">
        <authorList>
            <consortium name="Ensembl"/>
        </authorList>
    </citation>
    <scope>IDENTIFICATION</scope>
</reference>
<organism evidence="2 3">
    <name type="scientific">Junco hyemalis</name>
    <name type="common">Dark-eyed junco</name>
    <dbReference type="NCBI Taxonomy" id="40217"/>
    <lineage>
        <taxon>Eukaryota</taxon>
        <taxon>Metazoa</taxon>
        <taxon>Chordata</taxon>
        <taxon>Craniata</taxon>
        <taxon>Vertebrata</taxon>
        <taxon>Euteleostomi</taxon>
        <taxon>Archelosauria</taxon>
        <taxon>Archosauria</taxon>
        <taxon>Dinosauria</taxon>
        <taxon>Saurischia</taxon>
        <taxon>Theropoda</taxon>
        <taxon>Coelurosauria</taxon>
        <taxon>Aves</taxon>
        <taxon>Neognathae</taxon>
        <taxon>Neoaves</taxon>
        <taxon>Telluraves</taxon>
        <taxon>Australaves</taxon>
        <taxon>Passeriformes</taxon>
        <taxon>Passerellidae</taxon>
        <taxon>Junco</taxon>
    </lineage>
</organism>
<reference evidence="2" key="1">
    <citation type="submission" date="2025-08" db="UniProtKB">
        <authorList>
            <consortium name="Ensembl"/>
        </authorList>
    </citation>
    <scope>IDENTIFICATION</scope>
</reference>
<sequence length="245" mass="27738">MPGQQRGHRNTLKKRALGQLRLVKSKPRKSPEQPPQQLWLDPCSDPDTTLKPYSLVRPVVVKTPRPVVLLPSCIAPRLIRNLLDLPTSRLDFHVCPAEKLAGGDPSTAHAQEHSVPRTAPQDQRESGRIHMIREAMEKNKHCLLELGVEGVRDLIKSEIYPIVIHVEVTEKNVRGLRSLLGKAGQRDSEVLKMSRAVERALHTLPCSWARVEPHAWSHVQELPKVVRGCIFQEQTRPLWIEEGED</sequence>
<dbReference type="OMA" id="GLHFNTC"/>
<feature type="region of interest" description="Disordered" evidence="1">
    <location>
        <begin position="1"/>
        <end position="44"/>
    </location>
</feature>
<evidence type="ECO:0000256" key="1">
    <source>
        <dbReference type="SAM" id="MobiDB-lite"/>
    </source>
</evidence>
<evidence type="ECO:0000313" key="2">
    <source>
        <dbReference type="Ensembl" id="ENSJHYP00000007897.1"/>
    </source>
</evidence>
<dbReference type="PANTHER" id="PTHR14559:SF12">
    <property type="entry name" value="CASPASE RECRUITMENT DOMAIN-CONTAINING PROTEIN 10"/>
    <property type="match status" value="1"/>
</dbReference>
<dbReference type="Ensembl" id="ENSJHYT00000009608.1">
    <property type="protein sequence ID" value="ENSJHYP00000007897.1"/>
    <property type="gene ID" value="ENSJHYG00000006283.1"/>
</dbReference>
<dbReference type="SUPFAM" id="SSF52540">
    <property type="entry name" value="P-loop containing nucleoside triphosphate hydrolases"/>
    <property type="match status" value="1"/>
</dbReference>
<dbReference type="GO" id="GO:0050700">
    <property type="term" value="F:CARD domain binding"/>
    <property type="evidence" value="ECO:0007669"/>
    <property type="project" value="TreeGrafter"/>
</dbReference>
<protein>
    <submittedName>
        <fullName evidence="2">Uncharacterized protein</fullName>
    </submittedName>
</protein>
<dbReference type="PANTHER" id="PTHR14559">
    <property type="entry name" value="CASPASE RECRUITMENT DOMAIN FAMILY"/>
    <property type="match status" value="1"/>
</dbReference>
<accession>A0A8C5IV71</accession>
<feature type="compositionally biased region" description="Basic residues" evidence="1">
    <location>
        <begin position="1"/>
        <end position="16"/>
    </location>
</feature>